<dbReference type="CDD" id="cd09859">
    <property type="entry name" value="PIN_53EXO"/>
    <property type="match status" value="1"/>
</dbReference>
<accession>A0ABU9CDN6</accession>
<reference evidence="22 23" key="1">
    <citation type="submission" date="2024-04" db="EMBL/GenBank/DDBJ databases">
        <title>Novel species of the genus Ideonella isolated from streams.</title>
        <authorList>
            <person name="Lu H."/>
        </authorList>
    </citation>
    <scope>NUCLEOTIDE SEQUENCE [LARGE SCALE GENOMIC DNA]</scope>
    <source>
        <strain evidence="22 23">DXS22W</strain>
    </source>
</reference>
<dbReference type="NCBIfam" id="TIGR00593">
    <property type="entry name" value="pola"/>
    <property type="match status" value="1"/>
</dbReference>
<gene>
    <name evidence="17 22" type="primary">polA</name>
    <name evidence="22" type="ORF">AACH10_01025</name>
</gene>
<dbReference type="InterPro" id="IPR002421">
    <property type="entry name" value="5-3_exonuclease"/>
</dbReference>
<comment type="caution">
    <text evidence="22">The sequence shown here is derived from an EMBL/GenBank/DDBJ whole genome shotgun (WGS) entry which is preliminary data.</text>
</comment>
<dbReference type="Pfam" id="PF01612">
    <property type="entry name" value="DNA_pol_A_exo1"/>
    <property type="match status" value="1"/>
</dbReference>
<dbReference type="Pfam" id="PF01367">
    <property type="entry name" value="5_3_exonuc"/>
    <property type="match status" value="1"/>
</dbReference>
<name>A0ABU9CDN6_9BURK</name>
<dbReference type="InterPro" id="IPR001098">
    <property type="entry name" value="DNA-dir_DNA_pol_A_palm_dom"/>
</dbReference>
<dbReference type="PRINTS" id="PR00868">
    <property type="entry name" value="DNAPOLI"/>
</dbReference>
<dbReference type="SMART" id="SM00475">
    <property type="entry name" value="53EXOc"/>
    <property type="match status" value="1"/>
</dbReference>
<dbReference type="InterPro" id="IPR002562">
    <property type="entry name" value="3'-5'_exonuclease_dom"/>
</dbReference>
<dbReference type="InterPro" id="IPR019760">
    <property type="entry name" value="DNA-dir_DNA_pol_A_CS"/>
</dbReference>
<dbReference type="CDD" id="cd06139">
    <property type="entry name" value="DNA_polA_I_Ecoli_like_exo"/>
    <property type="match status" value="1"/>
</dbReference>
<dbReference type="InterPro" id="IPR008918">
    <property type="entry name" value="HhH2"/>
</dbReference>
<dbReference type="SUPFAM" id="SSF53098">
    <property type="entry name" value="Ribonuclease H-like"/>
    <property type="match status" value="1"/>
</dbReference>
<dbReference type="PANTHER" id="PTHR10133:SF27">
    <property type="entry name" value="DNA POLYMERASE NU"/>
    <property type="match status" value="1"/>
</dbReference>
<evidence type="ECO:0000256" key="16">
    <source>
        <dbReference type="NCBIfam" id="TIGR00593"/>
    </source>
</evidence>
<dbReference type="Gene3D" id="3.40.50.1010">
    <property type="entry name" value="5'-nuclease"/>
    <property type="match status" value="1"/>
</dbReference>
<dbReference type="Gene3D" id="1.20.1060.10">
    <property type="entry name" value="Taq DNA Polymerase, Chain T, domain 4"/>
    <property type="match status" value="1"/>
</dbReference>
<dbReference type="InterPro" id="IPR029060">
    <property type="entry name" value="PIN-like_dom_sf"/>
</dbReference>
<evidence type="ECO:0000256" key="15">
    <source>
        <dbReference type="ARBA" id="ARBA00049244"/>
    </source>
</evidence>
<keyword evidence="9 17" id="KW-0227">DNA damage</keyword>
<feature type="domain" description="3'-5' exonuclease" evidence="19">
    <location>
        <begin position="358"/>
        <end position="544"/>
    </location>
</feature>
<dbReference type="CDD" id="cd08637">
    <property type="entry name" value="DNA_pol_A_pol_I_C"/>
    <property type="match status" value="1"/>
</dbReference>
<evidence type="ECO:0000256" key="11">
    <source>
        <dbReference type="ARBA" id="ARBA00022839"/>
    </source>
</evidence>
<evidence type="ECO:0000259" key="19">
    <source>
        <dbReference type="SMART" id="SM00474"/>
    </source>
</evidence>
<evidence type="ECO:0000313" key="22">
    <source>
        <dbReference type="EMBL" id="MEK8048814.1"/>
    </source>
</evidence>
<dbReference type="InterPro" id="IPR043502">
    <property type="entry name" value="DNA/RNA_pol_sf"/>
</dbReference>
<evidence type="ECO:0000256" key="2">
    <source>
        <dbReference type="ARBA" id="ARBA00011541"/>
    </source>
</evidence>
<dbReference type="CDD" id="cd09898">
    <property type="entry name" value="H3TH_53EXO"/>
    <property type="match status" value="1"/>
</dbReference>
<dbReference type="SMART" id="SM00279">
    <property type="entry name" value="HhH2"/>
    <property type="match status" value="1"/>
</dbReference>
<dbReference type="InterPro" id="IPR020045">
    <property type="entry name" value="DNA_polI_H3TH"/>
</dbReference>
<dbReference type="RefSeq" id="WP_341408488.1">
    <property type="nucleotide sequence ID" value="NZ_JBBUTH010000001.1"/>
</dbReference>
<keyword evidence="5 17" id="KW-0808">Transferase</keyword>
<dbReference type="PANTHER" id="PTHR10133">
    <property type="entry name" value="DNA POLYMERASE I"/>
    <property type="match status" value="1"/>
</dbReference>
<keyword evidence="8" id="KW-0540">Nuclease</keyword>
<dbReference type="InterPro" id="IPR036279">
    <property type="entry name" value="5-3_exonuclease_C_sf"/>
</dbReference>
<comment type="function">
    <text evidence="17">In addition to polymerase activity, this DNA polymerase exhibits 3'-5' and 5'-3' exonuclease activity.</text>
</comment>
<evidence type="ECO:0000256" key="5">
    <source>
        <dbReference type="ARBA" id="ARBA00022679"/>
    </source>
</evidence>
<feature type="domain" description="DNA-directed DNA polymerase family A palm" evidence="21">
    <location>
        <begin position="713"/>
        <end position="919"/>
    </location>
</feature>
<dbReference type="SUPFAM" id="SSF56672">
    <property type="entry name" value="DNA/RNA polymerases"/>
    <property type="match status" value="1"/>
</dbReference>
<dbReference type="NCBIfam" id="NF004397">
    <property type="entry name" value="PRK05755.1"/>
    <property type="match status" value="1"/>
</dbReference>
<dbReference type="InterPro" id="IPR002298">
    <property type="entry name" value="DNA_polymerase_A"/>
</dbReference>
<evidence type="ECO:0000256" key="18">
    <source>
        <dbReference type="SAM" id="MobiDB-lite"/>
    </source>
</evidence>
<sequence length="955" mass="102860">MTEPAAPDQALPETPAAASPADRPATDAAALPVLLLVDGSSYLYRAYHAMPDLRSPDGFPTGAIHGFIAMMKRLREQVIGAGPGGHAACVFDASGPTFRDAWYPEYKAQRAPMPDDLRTQIAPIHEVVRLLGWPVLEVPGIEADDAIGTLARVGAAAGHRVIVSTGDKDLAQLVNERVTLINTMTNETLDIPGVQAKFGVPPERIVDYLSLIGDTVDNVPGVEKVGPKTAVKWLAEHGSLAGVMAAAGSIKGVAGENLRKALDWLPQGQRLVTVVTDCDLAGHVPGWPAIESLALAPVDKPAMLDFLQRYGFGRLKNELAAELGAPAPAAAAGAVAVPVEGTAAPATPPGDAGLARHYETVLTREQLAAWIARLKAAEISALDTETDSLDPMRARIVGISFAVQPGEAAYVPLAHDGPDAPEQLPLDEVLAELRPWLEDAAAAKVGQNIKYDTHVLANHGITVRGWRHDTLLESYVFEAHLAHSLEKLAERHLGRRGLSYEDLCGKGAAQIPFSQVDVVRATTYSGEDSEMTLQVHQQLYPQLAAEPGMKRVYEEIELPVSAILARIERHGVLVDAGVLARQSQQLAQRMMDLEREAYDIAGQPFNMGSPKQIGEILFTKLGLPVKKKTATGAPSTDEEVLQELAADYPLPARILEHRSLAKLKGTYTDKLPQMVNPATGRVHTNYAQAVAVTGRLSSNDPNLQNIPIRTADGRRVREAFIAPPGHVIVSADYSQIELRIMAHMSGDPGLTRAFAEGMDVHRATAAEVFNLAPDAVTSEQRRYAKTINFGLIYGMGAFGLAQSLGIEQKAAKDYIDRYFARFAGVKRYMDDIRASAADKGYVETLFGRRITLLDIRGGNGPRRAGAERQAINAPMQGTAADLIKLAMIAVQRALDEQGKRTVMVMQVHDELVFEVPEDEIDWARSEVPRLMAGVAALSVPLLAEVGVGPNWEQAH</sequence>
<evidence type="ECO:0000256" key="3">
    <source>
        <dbReference type="ARBA" id="ARBA00012417"/>
    </source>
</evidence>
<evidence type="ECO:0000256" key="8">
    <source>
        <dbReference type="ARBA" id="ARBA00022722"/>
    </source>
</evidence>
<dbReference type="Gene3D" id="3.30.70.370">
    <property type="match status" value="1"/>
</dbReference>
<comment type="similarity">
    <text evidence="1 17">Belongs to the DNA polymerase type-A family.</text>
</comment>
<dbReference type="SUPFAM" id="SSF47807">
    <property type="entry name" value="5' to 3' exonuclease, C-terminal subdomain"/>
    <property type="match status" value="1"/>
</dbReference>
<dbReference type="EMBL" id="JBBUTH010000001">
    <property type="protein sequence ID" value="MEK8048814.1"/>
    <property type="molecule type" value="Genomic_DNA"/>
</dbReference>
<evidence type="ECO:0000256" key="1">
    <source>
        <dbReference type="ARBA" id="ARBA00007705"/>
    </source>
</evidence>
<keyword evidence="14 17" id="KW-0234">DNA repair</keyword>
<keyword evidence="11 17" id="KW-0269">Exonuclease</keyword>
<evidence type="ECO:0000256" key="14">
    <source>
        <dbReference type="ARBA" id="ARBA00023204"/>
    </source>
</evidence>
<dbReference type="SUPFAM" id="SSF88723">
    <property type="entry name" value="PIN domain-like"/>
    <property type="match status" value="1"/>
</dbReference>
<dbReference type="InterPro" id="IPR036397">
    <property type="entry name" value="RNaseH_sf"/>
</dbReference>
<keyword evidence="13 17" id="KW-0238">DNA-binding</keyword>
<organism evidence="22 23">
    <name type="scientific">Pseudaquabacterium inlustre</name>
    <dbReference type="NCBI Taxonomy" id="2984192"/>
    <lineage>
        <taxon>Bacteria</taxon>
        <taxon>Pseudomonadati</taxon>
        <taxon>Pseudomonadota</taxon>
        <taxon>Betaproteobacteria</taxon>
        <taxon>Burkholderiales</taxon>
        <taxon>Sphaerotilaceae</taxon>
        <taxon>Pseudaquabacterium</taxon>
    </lineage>
</organism>
<dbReference type="Proteomes" id="UP001365405">
    <property type="component" value="Unassembled WGS sequence"/>
</dbReference>
<dbReference type="InterPro" id="IPR012337">
    <property type="entry name" value="RNaseH-like_sf"/>
</dbReference>
<dbReference type="Pfam" id="PF02739">
    <property type="entry name" value="5_3_exonuc_N"/>
    <property type="match status" value="1"/>
</dbReference>
<evidence type="ECO:0000256" key="9">
    <source>
        <dbReference type="ARBA" id="ARBA00022763"/>
    </source>
</evidence>
<keyword evidence="7 17" id="KW-0235">DNA replication</keyword>
<feature type="region of interest" description="Disordered" evidence="18">
    <location>
        <begin position="1"/>
        <end position="24"/>
    </location>
</feature>
<evidence type="ECO:0000256" key="13">
    <source>
        <dbReference type="ARBA" id="ARBA00023125"/>
    </source>
</evidence>
<dbReference type="EC" id="2.7.7.7" evidence="3 16"/>
<keyword evidence="12 17" id="KW-0239">DNA-directed DNA polymerase</keyword>
<keyword evidence="6 17" id="KW-0548">Nucleotidyltransferase</keyword>
<dbReference type="Gene3D" id="1.10.150.20">
    <property type="entry name" value="5' to 3' exonuclease, C-terminal subdomain"/>
    <property type="match status" value="2"/>
</dbReference>
<dbReference type="GO" id="GO:0003887">
    <property type="term" value="F:DNA-directed DNA polymerase activity"/>
    <property type="evidence" value="ECO:0007669"/>
    <property type="project" value="UniProtKB-EC"/>
</dbReference>
<comment type="catalytic activity">
    <reaction evidence="15 17">
        <text>DNA(n) + a 2'-deoxyribonucleoside 5'-triphosphate = DNA(n+1) + diphosphate</text>
        <dbReference type="Rhea" id="RHEA:22508"/>
        <dbReference type="Rhea" id="RHEA-COMP:17339"/>
        <dbReference type="Rhea" id="RHEA-COMP:17340"/>
        <dbReference type="ChEBI" id="CHEBI:33019"/>
        <dbReference type="ChEBI" id="CHEBI:61560"/>
        <dbReference type="ChEBI" id="CHEBI:173112"/>
        <dbReference type="EC" id="2.7.7.7"/>
    </reaction>
</comment>
<evidence type="ECO:0000256" key="6">
    <source>
        <dbReference type="ARBA" id="ARBA00022695"/>
    </source>
</evidence>
<evidence type="ECO:0000256" key="7">
    <source>
        <dbReference type="ARBA" id="ARBA00022705"/>
    </source>
</evidence>
<comment type="subunit">
    <text evidence="2">Single-chain monomer with multiple functions.</text>
</comment>
<feature type="domain" description="5'-3' exonuclease" evidence="20">
    <location>
        <begin position="30"/>
        <end position="296"/>
    </location>
</feature>
<dbReference type="SMART" id="SM00474">
    <property type="entry name" value="35EXOc"/>
    <property type="match status" value="1"/>
</dbReference>
<dbReference type="Gene3D" id="3.30.420.10">
    <property type="entry name" value="Ribonuclease H-like superfamily/Ribonuclease H"/>
    <property type="match status" value="1"/>
</dbReference>
<keyword evidence="10 17" id="KW-0378">Hydrolase</keyword>
<evidence type="ECO:0000259" key="20">
    <source>
        <dbReference type="SMART" id="SM00475"/>
    </source>
</evidence>
<evidence type="ECO:0000256" key="4">
    <source>
        <dbReference type="ARBA" id="ARBA00020311"/>
    </source>
</evidence>
<dbReference type="Pfam" id="PF00476">
    <property type="entry name" value="DNA_pol_A"/>
    <property type="match status" value="1"/>
</dbReference>
<protein>
    <recommendedName>
        <fullName evidence="4 16">DNA polymerase I</fullName>
        <ecNumber evidence="3 16">2.7.7.7</ecNumber>
    </recommendedName>
</protein>
<evidence type="ECO:0000259" key="21">
    <source>
        <dbReference type="SMART" id="SM00482"/>
    </source>
</evidence>
<dbReference type="SMART" id="SM00482">
    <property type="entry name" value="POLAc"/>
    <property type="match status" value="1"/>
</dbReference>
<dbReference type="InterPro" id="IPR020046">
    <property type="entry name" value="5-3_exonucl_a-hlix_arch_N"/>
</dbReference>
<dbReference type="InterPro" id="IPR018320">
    <property type="entry name" value="DNA_polymerase_1"/>
</dbReference>
<proteinExistence type="inferred from homology"/>
<evidence type="ECO:0000256" key="17">
    <source>
        <dbReference type="RuleBase" id="RU004460"/>
    </source>
</evidence>
<evidence type="ECO:0000313" key="23">
    <source>
        <dbReference type="Proteomes" id="UP001365405"/>
    </source>
</evidence>
<dbReference type="PROSITE" id="PS00447">
    <property type="entry name" value="DNA_POLYMERASE_A"/>
    <property type="match status" value="1"/>
</dbReference>
<keyword evidence="23" id="KW-1185">Reference proteome</keyword>
<evidence type="ECO:0000256" key="12">
    <source>
        <dbReference type="ARBA" id="ARBA00022932"/>
    </source>
</evidence>
<evidence type="ECO:0000256" key="10">
    <source>
        <dbReference type="ARBA" id="ARBA00022801"/>
    </source>
</evidence>